<dbReference type="Proteomes" id="UP001629246">
    <property type="component" value="Unassembled WGS sequence"/>
</dbReference>
<dbReference type="InterPro" id="IPR016084">
    <property type="entry name" value="Haem_Oase-like_multi-hlx"/>
</dbReference>
<protein>
    <submittedName>
        <fullName evidence="1">Biliverdin-producing heme oxygenase</fullName>
    </submittedName>
</protein>
<dbReference type="RefSeq" id="WP_408154019.1">
    <property type="nucleotide sequence ID" value="NZ_JAQQFM010000001.1"/>
</dbReference>
<comment type="caution">
    <text evidence="1">The sequence shown here is derived from an EMBL/GenBank/DDBJ whole genome shotgun (WGS) entry which is preliminary data.</text>
</comment>
<evidence type="ECO:0000313" key="1">
    <source>
        <dbReference type="EMBL" id="MFL9922903.1"/>
    </source>
</evidence>
<organism evidence="1 2">
    <name type="scientific">Herbaspirillum lusitanum</name>
    <dbReference type="NCBI Taxonomy" id="213312"/>
    <lineage>
        <taxon>Bacteria</taxon>
        <taxon>Pseudomonadati</taxon>
        <taxon>Pseudomonadota</taxon>
        <taxon>Betaproteobacteria</taxon>
        <taxon>Burkholderiales</taxon>
        <taxon>Oxalobacteraceae</taxon>
        <taxon>Herbaspirillum</taxon>
    </lineage>
</organism>
<keyword evidence="2" id="KW-1185">Reference proteome</keyword>
<dbReference type="CDD" id="cd19166">
    <property type="entry name" value="HemeO-bac"/>
    <property type="match status" value="1"/>
</dbReference>
<dbReference type="Pfam" id="PF01126">
    <property type="entry name" value="Heme_oxygenase"/>
    <property type="match status" value="1"/>
</dbReference>
<sequence>MNTSTITITSTEIRPALSFRLKTETAALHELMHTLMERGQPFASRANYARFVEAQYHFQRDIEFLFADPAVQAAVPDLQVRGREAASLADLADLGVVAQDDVIASADVSMPAALGWMYVSEGSTLGAAFLLKEAKTQLGLSEEFGARNLAAYPEGRAIVWRRFVASLDRDSLEGEQHEEVIAGAVAAYGRFGALLKRHFNLA</sequence>
<evidence type="ECO:0000313" key="2">
    <source>
        <dbReference type="Proteomes" id="UP001629246"/>
    </source>
</evidence>
<proteinExistence type="predicted"/>
<dbReference type="InterPro" id="IPR016053">
    <property type="entry name" value="Haem_Oase-like"/>
</dbReference>
<gene>
    <name evidence="1" type="ORF">PQR62_01405</name>
</gene>
<name>A0ABW9A592_9BURK</name>
<reference evidence="1 2" key="1">
    <citation type="journal article" date="2024" name="Chem. Sci.">
        <title>Discovery of megapolipeptins by genome mining of a Burkholderiales bacteria collection.</title>
        <authorList>
            <person name="Paulo B.S."/>
            <person name="Recchia M.J.J."/>
            <person name="Lee S."/>
            <person name="Fergusson C.H."/>
            <person name="Romanowski S.B."/>
            <person name="Hernandez A."/>
            <person name="Krull N."/>
            <person name="Liu D.Y."/>
            <person name="Cavanagh H."/>
            <person name="Bos A."/>
            <person name="Gray C.A."/>
            <person name="Murphy B.T."/>
            <person name="Linington R.G."/>
            <person name="Eustaquio A.S."/>
        </authorList>
    </citation>
    <scope>NUCLEOTIDE SEQUENCE [LARGE SCALE GENOMIC DNA]</scope>
    <source>
        <strain evidence="1 2">RL21-008-BIB-A</strain>
    </source>
</reference>
<dbReference type="SUPFAM" id="SSF48613">
    <property type="entry name" value="Heme oxygenase-like"/>
    <property type="match status" value="1"/>
</dbReference>
<dbReference type="EMBL" id="JAQQFM010000001">
    <property type="protein sequence ID" value="MFL9922903.1"/>
    <property type="molecule type" value="Genomic_DNA"/>
</dbReference>
<dbReference type="Gene3D" id="1.20.910.10">
    <property type="entry name" value="Heme oxygenase-like"/>
    <property type="match status" value="1"/>
</dbReference>
<accession>A0ABW9A592</accession>